<feature type="region of interest" description="Disordered" evidence="1">
    <location>
        <begin position="54"/>
        <end position="75"/>
    </location>
</feature>
<sequence>MTRARRFSSMICPSTQVGAHRAMYSCIFRDSTCRGQGFSGVVWLARAGGRGRALGPGGRGRIGGGGHGSIPTRCD</sequence>
<dbReference type="Proteomes" id="UP000092021">
    <property type="component" value="Unassembled WGS sequence"/>
</dbReference>
<dbReference type="AlphaFoldDB" id="A0A657IVV4"/>
<dbReference type="EMBL" id="LWGZ01000149">
    <property type="protein sequence ID" value="OAX67685.1"/>
    <property type="molecule type" value="Genomic_DNA"/>
</dbReference>
<evidence type="ECO:0000313" key="3">
    <source>
        <dbReference type="Proteomes" id="UP000092021"/>
    </source>
</evidence>
<organism evidence="2 3">
    <name type="scientific">Rothia kristinae</name>
    <dbReference type="NCBI Taxonomy" id="37923"/>
    <lineage>
        <taxon>Bacteria</taxon>
        <taxon>Bacillati</taxon>
        <taxon>Actinomycetota</taxon>
        <taxon>Actinomycetes</taxon>
        <taxon>Micrococcales</taxon>
        <taxon>Micrococcaceae</taxon>
        <taxon>Rothia</taxon>
    </lineage>
</organism>
<gene>
    <name evidence="2" type="ORF">A5N15_01815</name>
</gene>
<evidence type="ECO:0000313" key="2">
    <source>
        <dbReference type="EMBL" id="OAX67685.1"/>
    </source>
</evidence>
<protein>
    <submittedName>
        <fullName evidence="2">Uncharacterized protein</fullName>
    </submittedName>
</protein>
<reference evidence="2 3" key="1">
    <citation type="submission" date="2016-04" db="EMBL/GenBank/DDBJ databases">
        <title>Identification of putative biosynthetic pathways for the production of bioactive secondary metabolites by the marine actinomycete Kocuria kristinae RUTW2-3.</title>
        <authorList>
            <person name="Waterworth S.C."/>
            <person name="Walmsley T.A."/>
            <person name="Matongo T."/>
            <person name="Davies-Coleman M.T."/>
            <person name="Dorrington R.A."/>
        </authorList>
    </citation>
    <scope>NUCLEOTIDE SEQUENCE [LARGE SCALE GENOMIC DNA]</scope>
    <source>
        <strain evidence="2 3">RUTW4-5</strain>
    </source>
</reference>
<comment type="caution">
    <text evidence="2">The sequence shown here is derived from an EMBL/GenBank/DDBJ whole genome shotgun (WGS) entry which is preliminary data.</text>
</comment>
<feature type="compositionally biased region" description="Gly residues" evidence="1">
    <location>
        <begin position="54"/>
        <end position="68"/>
    </location>
</feature>
<accession>A0A657IVV4</accession>
<evidence type="ECO:0000256" key="1">
    <source>
        <dbReference type="SAM" id="MobiDB-lite"/>
    </source>
</evidence>
<proteinExistence type="predicted"/>
<name>A0A657IVV4_9MICC</name>